<dbReference type="Pfam" id="PF00005">
    <property type="entry name" value="ABC_tran"/>
    <property type="match status" value="1"/>
</dbReference>
<dbReference type="SMART" id="SM00382">
    <property type="entry name" value="AAA"/>
    <property type="match status" value="1"/>
</dbReference>
<dbReference type="SUPFAM" id="SSF50331">
    <property type="entry name" value="MOP-like"/>
    <property type="match status" value="1"/>
</dbReference>
<reference evidence="5 6" key="1">
    <citation type="submission" date="2023-07" db="EMBL/GenBank/DDBJ databases">
        <title>Identification of four novel Pseudomonas species associated with bacterial leaf spot of cucurbits.</title>
        <authorList>
            <person name="Fullem K.R."/>
        </authorList>
    </citation>
    <scope>NUCLEOTIDE SEQUENCE [LARGE SCALE GENOMIC DNA]</scope>
    <source>
        <strain evidence="5 6">K18</strain>
    </source>
</reference>
<name>A0ABT9C2U0_9PSED</name>
<sequence>MSINSIELTGISKAYGNLTALGKLDLNVRKNEILTLLGPSGCGKTTLMRIIAGFETPTTGKVLIDGKDATRLPPEQRPVNMVFQKYALFPHLDVFDNVAFGLRLKRTPKDEIKREVSRVLELVQLSTFKNRWISELSGGQAQRVALARALVNRPAVLLLDEPLAALDLKIRHHMLNEIKRIHEESSTTFVYVTHDQDEAMILSDRVVLLNKGGIEQIGDPEEMYWAPKTLFAARFFGDTNIVDGVYEHESSGTGVVKLPFGQYAHLPKAPLKSGPVNVSIRPETIALSSSSGAPLDGAFTGTVKDTSFIGNRVIYRVAVSGSDLELKCQQLPTPGSHTMAPGTSVALTCRPDSFVVVAA</sequence>
<dbReference type="SUPFAM" id="SSF52540">
    <property type="entry name" value="P-loop containing nucleoside triphosphate hydrolases"/>
    <property type="match status" value="1"/>
</dbReference>
<keyword evidence="1" id="KW-0813">Transport</keyword>
<dbReference type="Gene3D" id="2.40.50.100">
    <property type="match status" value="1"/>
</dbReference>
<dbReference type="InterPro" id="IPR013611">
    <property type="entry name" value="Transp-assoc_OB_typ2"/>
</dbReference>
<dbReference type="InterPro" id="IPR027417">
    <property type="entry name" value="P-loop_NTPase"/>
</dbReference>
<gene>
    <name evidence="5" type="ORF">Q6A48_11565</name>
</gene>
<evidence type="ECO:0000259" key="4">
    <source>
        <dbReference type="PROSITE" id="PS50893"/>
    </source>
</evidence>
<dbReference type="InterPro" id="IPR017871">
    <property type="entry name" value="ABC_transporter-like_CS"/>
</dbReference>
<dbReference type="Gene3D" id="3.40.50.300">
    <property type="entry name" value="P-loop containing nucleotide triphosphate hydrolases"/>
    <property type="match status" value="1"/>
</dbReference>
<keyword evidence="2" id="KW-0547">Nucleotide-binding</keyword>
<accession>A0ABT9C2U0</accession>
<feature type="domain" description="ABC transporter" evidence="4">
    <location>
        <begin position="6"/>
        <end position="236"/>
    </location>
</feature>
<evidence type="ECO:0000313" key="6">
    <source>
        <dbReference type="Proteomes" id="UP001228019"/>
    </source>
</evidence>
<comment type="caution">
    <text evidence="5">The sequence shown here is derived from an EMBL/GenBank/DDBJ whole genome shotgun (WGS) entry which is preliminary data.</text>
</comment>
<dbReference type="RefSeq" id="WP_304554246.1">
    <property type="nucleotide sequence ID" value="NZ_JAUQOP010000013.1"/>
</dbReference>
<organism evidence="5 6">
    <name type="scientific">Pseudomonas citrulli</name>
    <dbReference type="NCBI Taxonomy" id="3064347"/>
    <lineage>
        <taxon>Bacteria</taxon>
        <taxon>Pseudomonadati</taxon>
        <taxon>Pseudomonadota</taxon>
        <taxon>Gammaproteobacteria</taxon>
        <taxon>Pseudomonadales</taxon>
        <taxon>Pseudomonadaceae</taxon>
        <taxon>Pseudomonas</taxon>
    </lineage>
</organism>
<dbReference type="PANTHER" id="PTHR42781">
    <property type="entry name" value="SPERMIDINE/PUTRESCINE IMPORT ATP-BINDING PROTEIN POTA"/>
    <property type="match status" value="1"/>
</dbReference>
<dbReference type="InterPro" id="IPR008995">
    <property type="entry name" value="Mo/tungstate-bd_C_term_dom"/>
</dbReference>
<dbReference type="GO" id="GO:0005524">
    <property type="term" value="F:ATP binding"/>
    <property type="evidence" value="ECO:0007669"/>
    <property type="project" value="UniProtKB-KW"/>
</dbReference>
<protein>
    <submittedName>
        <fullName evidence="5">ABC transporter ATP-binding protein</fullName>
    </submittedName>
</protein>
<evidence type="ECO:0000256" key="2">
    <source>
        <dbReference type="ARBA" id="ARBA00022741"/>
    </source>
</evidence>
<dbReference type="InterPro" id="IPR003593">
    <property type="entry name" value="AAA+_ATPase"/>
</dbReference>
<dbReference type="Proteomes" id="UP001228019">
    <property type="component" value="Unassembled WGS sequence"/>
</dbReference>
<dbReference type="InterPro" id="IPR003439">
    <property type="entry name" value="ABC_transporter-like_ATP-bd"/>
</dbReference>
<dbReference type="EMBL" id="JAUQOP010000013">
    <property type="protein sequence ID" value="MDO7897522.1"/>
    <property type="molecule type" value="Genomic_DNA"/>
</dbReference>
<dbReference type="InterPro" id="IPR050093">
    <property type="entry name" value="ABC_SmlMolc_Importer"/>
</dbReference>
<dbReference type="PANTHER" id="PTHR42781:SF4">
    <property type="entry name" value="SPERMIDINE_PUTRESCINE IMPORT ATP-BINDING PROTEIN POTA"/>
    <property type="match status" value="1"/>
</dbReference>
<proteinExistence type="predicted"/>
<evidence type="ECO:0000313" key="5">
    <source>
        <dbReference type="EMBL" id="MDO7897522.1"/>
    </source>
</evidence>
<keyword evidence="3 5" id="KW-0067">ATP-binding</keyword>
<dbReference type="PROSITE" id="PS00211">
    <property type="entry name" value="ABC_TRANSPORTER_1"/>
    <property type="match status" value="1"/>
</dbReference>
<evidence type="ECO:0000256" key="1">
    <source>
        <dbReference type="ARBA" id="ARBA00022448"/>
    </source>
</evidence>
<evidence type="ECO:0000256" key="3">
    <source>
        <dbReference type="ARBA" id="ARBA00022840"/>
    </source>
</evidence>
<keyword evidence="6" id="KW-1185">Reference proteome</keyword>
<dbReference type="Pfam" id="PF08402">
    <property type="entry name" value="TOBE_2"/>
    <property type="match status" value="1"/>
</dbReference>
<dbReference type="PROSITE" id="PS50893">
    <property type="entry name" value="ABC_TRANSPORTER_2"/>
    <property type="match status" value="1"/>
</dbReference>